<protein>
    <submittedName>
        <fullName evidence="1">Uncharacterized protein</fullName>
    </submittedName>
</protein>
<evidence type="ECO:0000313" key="1">
    <source>
        <dbReference type="EMBL" id="KAI8542991.1"/>
    </source>
</evidence>
<reference evidence="1" key="1">
    <citation type="submission" date="2022-02" db="EMBL/GenBank/DDBJ databases">
        <title>Plant Genome Project.</title>
        <authorList>
            <person name="Zhang R.-G."/>
        </authorList>
    </citation>
    <scope>NUCLEOTIDE SEQUENCE</scope>
    <source>
        <strain evidence="1">AT1</strain>
    </source>
</reference>
<gene>
    <name evidence="1" type="ORF">RHMOL_Rhmol08G0183800</name>
</gene>
<comment type="caution">
    <text evidence="1">The sequence shown here is derived from an EMBL/GenBank/DDBJ whole genome shotgun (WGS) entry which is preliminary data.</text>
</comment>
<dbReference type="Proteomes" id="UP001062846">
    <property type="component" value="Chromosome 8"/>
</dbReference>
<sequence>MTEVPGPKEKQDSWIKKMFRMVVYLVKENRKMKNERKVDRKVIARQAHKVDWLVQHCPTAREYVAPPEVEYEDSDEDEDEEGKELDPGMFPRRGYRVFY</sequence>
<keyword evidence="2" id="KW-1185">Reference proteome</keyword>
<proteinExistence type="predicted"/>
<name>A0ACC0MQZ1_RHOML</name>
<dbReference type="EMBL" id="CM046395">
    <property type="protein sequence ID" value="KAI8542991.1"/>
    <property type="molecule type" value="Genomic_DNA"/>
</dbReference>
<accession>A0ACC0MQZ1</accession>
<organism evidence="1 2">
    <name type="scientific">Rhododendron molle</name>
    <name type="common">Chinese azalea</name>
    <name type="synonym">Azalea mollis</name>
    <dbReference type="NCBI Taxonomy" id="49168"/>
    <lineage>
        <taxon>Eukaryota</taxon>
        <taxon>Viridiplantae</taxon>
        <taxon>Streptophyta</taxon>
        <taxon>Embryophyta</taxon>
        <taxon>Tracheophyta</taxon>
        <taxon>Spermatophyta</taxon>
        <taxon>Magnoliopsida</taxon>
        <taxon>eudicotyledons</taxon>
        <taxon>Gunneridae</taxon>
        <taxon>Pentapetalae</taxon>
        <taxon>asterids</taxon>
        <taxon>Ericales</taxon>
        <taxon>Ericaceae</taxon>
        <taxon>Ericoideae</taxon>
        <taxon>Rhodoreae</taxon>
        <taxon>Rhododendron</taxon>
    </lineage>
</organism>
<evidence type="ECO:0000313" key="2">
    <source>
        <dbReference type="Proteomes" id="UP001062846"/>
    </source>
</evidence>